<sequence length="109" mass="12212">MVTIASLLVFIAFYAYYNTSKRAPLHEGTNVEQWLRSKPKQARRIALCFLVLSFTLLLSQKAIGSSSLIFMIQLMTIGSLVVVLAPLKVINPKIIAGVFTLSLFLEFIY</sequence>
<feature type="transmembrane region" description="Helical" evidence="1">
    <location>
        <begin position="45"/>
        <end position="63"/>
    </location>
</feature>
<gene>
    <name evidence="2" type="ORF">I5M07_06055</name>
</gene>
<dbReference type="Proteomes" id="UP000609172">
    <property type="component" value="Unassembled WGS sequence"/>
</dbReference>
<evidence type="ECO:0000313" key="2">
    <source>
        <dbReference type="EMBL" id="MBK0369399.1"/>
    </source>
</evidence>
<keyword evidence="1" id="KW-0812">Transmembrane</keyword>
<evidence type="ECO:0008006" key="4">
    <source>
        <dbReference type="Google" id="ProtNLM"/>
    </source>
</evidence>
<feature type="transmembrane region" description="Helical" evidence="1">
    <location>
        <begin position="69"/>
        <end position="87"/>
    </location>
</feature>
<proteinExistence type="predicted"/>
<evidence type="ECO:0000256" key="1">
    <source>
        <dbReference type="SAM" id="Phobius"/>
    </source>
</evidence>
<dbReference type="AlphaFoldDB" id="A0A934PL89"/>
<evidence type="ECO:0000313" key="3">
    <source>
        <dbReference type="Proteomes" id="UP000609172"/>
    </source>
</evidence>
<accession>A0A934PL89</accession>
<comment type="caution">
    <text evidence="2">The sequence shown here is derived from an EMBL/GenBank/DDBJ whole genome shotgun (WGS) entry which is preliminary data.</text>
</comment>
<keyword evidence="1" id="KW-0472">Membrane</keyword>
<dbReference type="EMBL" id="JAEHFV010000002">
    <property type="protein sequence ID" value="MBK0369399.1"/>
    <property type="molecule type" value="Genomic_DNA"/>
</dbReference>
<keyword evidence="1" id="KW-1133">Transmembrane helix</keyword>
<name>A0A934PL89_9FLAO</name>
<protein>
    <recommendedName>
        <fullName evidence="4">DUF3325 domain-containing protein</fullName>
    </recommendedName>
</protein>
<keyword evidence="3" id="KW-1185">Reference proteome</keyword>
<dbReference type="RefSeq" id="WP_200105324.1">
    <property type="nucleotide sequence ID" value="NZ_JAEHFV010000002.1"/>
</dbReference>
<reference evidence="2" key="1">
    <citation type="submission" date="2020-12" db="EMBL/GenBank/DDBJ databases">
        <title>Bacterial novel species Flavobacterium sp. SE-1-e isolated from soil.</title>
        <authorList>
            <person name="Jung H.-Y."/>
        </authorList>
    </citation>
    <scope>NUCLEOTIDE SEQUENCE</scope>
    <source>
        <strain evidence="2">SE-1-e</strain>
    </source>
</reference>
<organism evidence="2 3">
    <name type="scientific">Flavobacterium agrisoli</name>
    <dbReference type="NCBI Taxonomy" id="2793066"/>
    <lineage>
        <taxon>Bacteria</taxon>
        <taxon>Pseudomonadati</taxon>
        <taxon>Bacteroidota</taxon>
        <taxon>Flavobacteriia</taxon>
        <taxon>Flavobacteriales</taxon>
        <taxon>Flavobacteriaceae</taxon>
        <taxon>Flavobacterium</taxon>
    </lineage>
</organism>